<gene>
    <name evidence="4" type="ORF">A3D03_05410</name>
</gene>
<dbReference type="GO" id="GO:0004476">
    <property type="term" value="F:mannose-6-phosphate isomerase activity"/>
    <property type="evidence" value="ECO:0007669"/>
    <property type="project" value="InterPro"/>
</dbReference>
<dbReference type="Pfam" id="PF10432">
    <property type="entry name" value="bact-PGI_C"/>
    <property type="match status" value="1"/>
</dbReference>
<sequence length="360" mass="40095">MRDLDDIKAIKKIDNRQVLPSLMALHLQCEQAWQESSNIDYPTGFQEADNIVIAGMGGSSYGVRLVKSLYDHTPSSKVPISLSNNYHLPGYVNSRTLVILSSYGGATEETLECARQAKDKKAMITGITSGGPLEDFLKTNRYPCYFFNPLHNPSQQPRIGVGYMVMGLIGLLSRLSFIPVAREEVTKLVKFLSLQSVLFSVDRDATQNPAKILARKLQNKVPIIVVADFLEGAGYAVQNPFHETAKQFAVCFTIPELNHHLLEGLTYPAIIRKLLHFIFITSEKYGQKNQKRLILTREIVKENSIITSGINLAGVTPLIQAMELVQFGAFVAYYLAVIHGVDPAKIPYVDYFKNKLSAIT</sequence>
<keyword evidence="2" id="KW-0413">Isomerase</keyword>
<comment type="caution">
    <text evidence="4">The sequence shown here is derived from an EMBL/GenBank/DDBJ whole genome shotgun (WGS) entry which is preliminary data.</text>
</comment>
<dbReference type="STRING" id="1798384.A3D03_05410"/>
<evidence type="ECO:0000259" key="3">
    <source>
        <dbReference type="PROSITE" id="PS51464"/>
    </source>
</evidence>
<proteinExistence type="inferred from homology"/>
<evidence type="ECO:0000313" key="4">
    <source>
        <dbReference type="EMBL" id="OGG20617.1"/>
    </source>
</evidence>
<dbReference type="Proteomes" id="UP000177092">
    <property type="component" value="Unassembled WGS sequence"/>
</dbReference>
<dbReference type="GO" id="GO:1901135">
    <property type="term" value="P:carbohydrate derivative metabolic process"/>
    <property type="evidence" value="ECO:0007669"/>
    <property type="project" value="InterPro"/>
</dbReference>
<organism evidence="4 5">
    <name type="scientific">Candidatus Gottesmanbacteria bacterium RIFCSPHIGHO2_02_FULL_40_13</name>
    <dbReference type="NCBI Taxonomy" id="1798384"/>
    <lineage>
        <taxon>Bacteria</taxon>
        <taxon>Candidatus Gottesmaniibacteriota</taxon>
    </lineage>
</organism>
<dbReference type="SUPFAM" id="SSF53697">
    <property type="entry name" value="SIS domain"/>
    <property type="match status" value="1"/>
</dbReference>
<dbReference type="InterPro" id="IPR019490">
    <property type="entry name" value="Glu6P/Mann6P_isomerase_C"/>
</dbReference>
<dbReference type="PROSITE" id="PS51464">
    <property type="entry name" value="SIS"/>
    <property type="match status" value="1"/>
</dbReference>
<dbReference type="Gene3D" id="3.40.50.10490">
    <property type="entry name" value="Glucose-6-phosphate isomerase like protein, domain 1"/>
    <property type="match status" value="2"/>
</dbReference>
<dbReference type="GO" id="GO:0004347">
    <property type="term" value="F:glucose-6-phosphate isomerase activity"/>
    <property type="evidence" value="ECO:0007669"/>
    <property type="project" value="InterPro"/>
</dbReference>
<evidence type="ECO:0000313" key="5">
    <source>
        <dbReference type="Proteomes" id="UP000177092"/>
    </source>
</evidence>
<comment type="similarity">
    <text evidence="1">Belongs to the PGI/PMI family.</text>
</comment>
<evidence type="ECO:0000256" key="1">
    <source>
        <dbReference type="ARBA" id="ARBA00010523"/>
    </source>
</evidence>
<dbReference type="GO" id="GO:0097367">
    <property type="term" value="F:carbohydrate derivative binding"/>
    <property type="evidence" value="ECO:0007669"/>
    <property type="project" value="InterPro"/>
</dbReference>
<evidence type="ECO:0000256" key="2">
    <source>
        <dbReference type="ARBA" id="ARBA00023235"/>
    </source>
</evidence>
<feature type="domain" description="SIS" evidence="3">
    <location>
        <begin position="41"/>
        <end position="182"/>
    </location>
</feature>
<dbReference type="InterPro" id="IPR001347">
    <property type="entry name" value="SIS_dom"/>
</dbReference>
<accession>A0A1F6A8J9</accession>
<dbReference type="EMBL" id="MFJN01000041">
    <property type="protein sequence ID" value="OGG20617.1"/>
    <property type="molecule type" value="Genomic_DNA"/>
</dbReference>
<dbReference type="GO" id="GO:0005975">
    <property type="term" value="P:carbohydrate metabolic process"/>
    <property type="evidence" value="ECO:0007669"/>
    <property type="project" value="InterPro"/>
</dbReference>
<name>A0A1F6A8J9_9BACT</name>
<dbReference type="InterPro" id="IPR046348">
    <property type="entry name" value="SIS_dom_sf"/>
</dbReference>
<reference evidence="4 5" key="1">
    <citation type="journal article" date="2016" name="Nat. Commun.">
        <title>Thousands of microbial genomes shed light on interconnected biogeochemical processes in an aquifer system.</title>
        <authorList>
            <person name="Anantharaman K."/>
            <person name="Brown C.T."/>
            <person name="Hug L.A."/>
            <person name="Sharon I."/>
            <person name="Castelle C.J."/>
            <person name="Probst A.J."/>
            <person name="Thomas B.C."/>
            <person name="Singh A."/>
            <person name="Wilkins M.J."/>
            <person name="Karaoz U."/>
            <person name="Brodie E.L."/>
            <person name="Williams K.H."/>
            <person name="Hubbard S.S."/>
            <person name="Banfield J.F."/>
        </authorList>
    </citation>
    <scope>NUCLEOTIDE SEQUENCE [LARGE SCALE GENOMIC DNA]</scope>
</reference>
<protein>
    <recommendedName>
        <fullName evidence="3">SIS domain-containing protein</fullName>
    </recommendedName>
</protein>
<dbReference type="AlphaFoldDB" id="A0A1F6A8J9"/>